<sequence>MSRRVNTNHNMQNKEFDAQACFHPMCSWLCSVTVCKRPLHSKLLHVLAAVPVRHHCIPLYQVKIPILKSSVPLSASFHVRILMRLPRFKISVTDRLSTYLGSVVSCESGKNILV</sequence>
<evidence type="ECO:0000313" key="1">
    <source>
        <dbReference type="EMBL" id="CAJ1961044.1"/>
    </source>
</evidence>
<reference evidence="1" key="1">
    <citation type="submission" date="2023-10" db="EMBL/GenBank/DDBJ databases">
        <authorList>
            <person name="Domelevo Entfellner J.-B."/>
        </authorList>
    </citation>
    <scope>NUCLEOTIDE SEQUENCE</scope>
</reference>
<dbReference type="Proteomes" id="UP001189624">
    <property type="component" value="Chromosome 6"/>
</dbReference>
<organism evidence="1 2">
    <name type="scientific">Sphenostylis stenocarpa</name>
    <dbReference type="NCBI Taxonomy" id="92480"/>
    <lineage>
        <taxon>Eukaryota</taxon>
        <taxon>Viridiplantae</taxon>
        <taxon>Streptophyta</taxon>
        <taxon>Embryophyta</taxon>
        <taxon>Tracheophyta</taxon>
        <taxon>Spermatophyta</taxon>
        <taxon>Magnoliopsida</taxon>
        <taxon>eudicotyledons</taxon>
        <taxon>Gunneridae</taxon>
        <taxon>Pentapetalae</taxon>
        <taxon>rosids</taxon>
        <taxon>fabids</taxon>
        <taxon>Fabales</taxon>
        <taxon>Fabaceae</taxon>
        <taxon>Papilionoideae</taxon>
        <taxon>50 kb inversion clade</taxon>
        <taxon>NPAAA clade</taxon>
        <taxon>indigoferoid/millettioid clade</taxon>
        <taxon>Phaseoleae</taxon>
        <taxon>Sphenostylis</taxon>
    </lineage>
</organism>
<accession>A0AA86SIE9</accession>
<evidence type="ECO:0000313" key="2">
    <source>
        <dbReference type="Proteomes" id="UP001189624"/>
    </source>
</evidence>
<name>A0AA86SIE9_9FABA</name>
<protein>
    <submittedName>
        <fullName evidence="1">Uncharacterized protein</fullName>
    </submittedName>
</protein>
<keyword evidence="2" id="KW-1185">Reference proteome</keyword>
<gene>
    <name evidence="1" type="ORF">AYBTSS11_LOCUS18517</name>
</gene>
<dbReference type="EMBL" id="OY731403">
    <property type="protein sequence ID" value="CAJ1961044.1"/>
    <property type="molecule type" value="Genomic_DNA"/>
</dbReference>
<proteinExistence type="predicted"/>
<dbReference type="AlphaFoldDB" id="A0AA86SIE9"/>
<dbReference type="Gramene" id="rna-AYBTSS11_LOCUS18517">
    <property type="protein sequence ID" value="CAJ1961044.1"/>
    <property type="gene ID" value="gene-AYBTSS11_LOCUS18517"/>
</dbReference>